<comment type="caution">
    <text evidence="1">The sequence shown here is derived from an EMBL/GenBank/DDBJ whole genome shotgun (WGS) entry which is preliminary data.</text>
</comment>
<name>A0ABR0A479_9CRUS</name>
<organism evidence="1 2">
    <name type="scientific">Daphnia magna</name>
    <dbReference type="NCBI Taxonomy" id="35525"/>
    <lineage>
        <taxon>Eukaryota</taxon>
        <taxon>Metazoa</taxon>
        <taxon>Ecdysozoa</taxon>
        <taxon>Arthropoda</taxon>
        <taxon>Crustacea</taxon>
        <taxon>Branchiopoda</taxon>
        <taxon>Diplostraca</taxon>
        <taxon>Cladocera</taxon>
        <taxon>Anomopoda</taxon>
        <taxon>Daphniidae</taxon>
        <taxon>Daphnia</taxon>
    </lineage>
</organism>
<dbReference type="Proteomes" id="UP001234178">
    <property type="component" value="Unassembled WGS sequence"/>
</dbReference>
<evidence type="ECO:0000313" key="2">
    <source>
        <dbReference type="Proteomes" id="UP001234178"/>
    </source>
</evidence>
<dbReference type="EMBL" id="JAOYFB010000036">
    <property type="protein sequence ID" value="KAK4019948.1"/>
    <property type="molecule type" value="Genomic_DNA"/>
</dbReference>
<gene>
    <name evidence="1" type="ORF">OUZ56_001946</name>
</gene>
<keyword evidence="2" id="KW-1185">Reference proteome</keyword>
<sequence>MACVLIVDDITHFGFSKIESNGSDSWANIRKTTQEKIEFRNLAAIKSWMTVKARKLPDMMMNFYKCEDSEYCFEYSRLTQTLKLDTFNPVVDLLLLQYV</sequence>
<proteinExistence type="predicted"/>
<evidence type="ECO:0000313" key="1">
    <source>
        <dbReference type="EMBL" id="KAK4019948.1"/>
    </source>
</evidence>
<reference evidence="1 2" key="1">
    <citation type="journal article" date="2023" name="Nucleic Acids Res.">
        <title>The hologenome of Daphnia magna reveals possible DNA methylation and microbiome-mediated evolution of the host genome.</title>
        <authorList>
            <person name="Chaturvedi A."/>
            <person name="Li X."/>
            <person name="Dhandapani V."/>
            <person name="Marshall H."/>
            <person name="Kissane S."/>
            <person name="Cuenca-Cambronero M."/>
            <person name="Asole G."/>
            <person name="Calvet F."/>
            <person name="Ruiz-Romero M."/>
            <person name="Marangio P."/>
            <person name="Guigo R."/>
            <person name="Rago D."/>
            <person name="Mirbahai L."/>
            <person name="Eastwood N."/>
            <person name="Colbourne J.K."/>
            <person name="Zhou J."/>
            <person name="Mallon E."/>
            <person name="Orsini L."/>
        </authorList>
    </citation>
    <scope>NUCLEOTIDE SEQUENCE [LARGE SCALE GENOMIC DNA]</scope>
    <source>
        <strain evidence="1">LRV0_1</strain>
    </source>
</reference>
<protein>
    <submittedName>
        <fullName evidence="1">Uncharacterized protein</fullName>
    </submittedName>
</protein>
<accession>A0ABR0A479</accession>